<evidence type="ECO:0000313" key="2">
    <source>
        <dbReference type="EMBL" id="KAA0172997.1"/>
    </source>
</evidence>
<proteinExistence type="predicted"/>
<organism evidence="2 3">
    <name type="scientific">Cafeteria roenbergensis</name>
    <name type="common">Marine flagellate</name>
    <dbReference type="NCBI Taxonomy" id="33653"/>
    <lineage>
        <taxon>Eukaryota</taxon>
        <taxon>Sar</taxon>
        <taxon>Stramenopiles</taxon>
        <taxon>Bigyra</taxon>
        <taxon>Opalozoa</taxon>
        <taxon>Bicosoecida</taxon>
        <taxon>Cafeteriaceae</taxon>
        <taxon>Cafeteria</taxon>
    </lineage>
</organism>
<name>A0A5A8E850_CAFRO</name>
<reference evidence="2 3" key="1">
    <citation type="submission" date="2019-07" db="EMBL/GenBank/DDBJ databases">
        <title>Genomes of Cafeteria roenbergensis.</title>
        <authorList>
            <person name="Fischer M.G."/>
            <person name="Hackl T."/>
            <person name="Roman M."/>
        </authorList>
    </citation>
    <scope>NUCLEOTIDE SEQUENCE [LARGE SCALE GENOMIC DNA]</scope>
    <source>
        <strain evidence="2 3">E4-10P</strain>
    </source>
</reference>
<feature type="region of interest" description="Disordered" evidence="1">
    <location>
        <begin position="1"/>
        <end position="20"/>
    </location>
</feature>
<accession>A0A5A8E850</accession>
<evidence type="ECO:0000256" key="1">
    <source>
        <dbReference type="SAM" id="MobiDB-lite"/>
    </source>
</evidence>
<dbReference type="Proteomes" id="UP000322899">
    <property type="component" value="Unassembled WGS sequence"/>
</dbReference>
<protein>
    <submittedName>
        <fullName evidence="2">Uncharacterized protein</fullName>
    </submittedName>
</protein>
<dbReference type="EMBL" id="VLTO01000039">
    <property type="protein sequence ID" value="KAA0172997.1"/>
    <property type="molecule type" value="Genomic_DNA"/>
</dbReference>
<dbReference type="AlphaFoldDB" id="A0A5A8E850"/>
<evidence type="ECO:0000313" key="3">
    <source>
        <dbReference type="Proteomes" id="UP000322899"/>
    </source>
</evidence>
<sequence>MTADFHAETAKTKAEAARSVADAERALGRAQAEAKAEARAAAARLAESKAAAEEAAAEAGKRLKEALASEEALRNRCLAKESDAESLRQLMRSVEAEMEADDHKAVLALSDEQKRTAAMARSLQRETAERAAAMRRDRSAVRQVCQVCQVC</sequence>
<gene>
    <name evidence="2" type="ORF">FNF27_05488</name>
</gene>
<comment type="caution">
    <text evidence="2">The sequence shown here is derived from an EMBL/GenBank/DDBJ whole genome shotgun (WGS) entry which is preliminary data.</text>
</comment>